<dbReference type="InterPro" id="IPR010428">
    <property type="entry name" value="Zincin_1"/>
</dbReference>
<protein>
    <submittedName>
        <fullName evidence="1">Metallopeptidase family protein</fullName>
    </submittedName>
</protein>
<proteinExistence type="predicted"/>
<dbReference type="SUPFAM" id="SSF55486">
    <property type="entry name" value="Metalloproteases ('zincins'), catalytic domain"/>
    <property type="match status" value="1"/>
</dbReference>
<dbReference type="CDD" id="cd12952">
    <property type="entry name" value="MMP_ACEL2062"/>
    <property type="match status" value="1"/>
</dbReference>
<evidence type="ECO:0000313" key="1">
    <source>
        <dbReference type="EMBL" id="MDA2803458.1"/>
    </source>
</evidence>
<dbReference type="Proteomes" id="UP001165685">
    <property type="component" value="Unassembled WGS sequence"/>
</dbReference>
<name>A0ABT4TFJ0_9ACTN</name>
<dbReference type="Gene3D" id="3.30.2010.20">
    <property type="match status" value="1"/>
</dbReference>
<sequence>MVELSRRRFEELVADALDSIPEELTSLIDNVVVTVEDEPPEPGLLGLYEGVPLTERGDAYAGVLPDRISIYWREICAMCETPEQVVEEVRVTVVHEVAHYFGIDDARLHELGWG</sequence>
<accession>A0ABT4TFJ0</accession>
<reference evidence="1" key="1">
    <citation type="submission" date="2023-01" db="EMBL/GenBank/DDBJ databases">
        <title>Draft genome sequence of Nocardiopsis sp. LSu2-4 isolated from halophytes.</title>
        <authorList>
            <person name="Duangmal K."/>
            <person name="Chantavorakit T."/>
        </authorList>
    </citation>
    <scope>NUCLEOTIDE SEQUENCE</scope>
    <source>
        <strain evidence="1">LSu2-4</strain>
    </source>
</reference>
<evidence type="ECO:0000313" key="2">
    <source>
        <dbReference type="Proteomes" id="UP001165685"/>
    </source>
</evidence>
<dbReference type="InterPro" id="IPR038555">
    <property type="entry name" value="Zincin_1_sf"/>
</dbReference>
<gene>
    <name evidence="1" type="ORF">O4U47_02945</name>
</gene>
<dbReference type="RefSeq" id="WP_270675948.1">
    <property type="nucleotide sequence ID" value="NZ_JAQFWP010000003.1"/>
</dbReference>
<organism evidence="1 2">
    <name type="scientific">Nocardiopsis suaedae</name>
    <dbReference type="NCBI Taxonomy" id="3018444"/>
    <lineage>
        <taxon>Bacteria</taxon>
        <taxon>Bacillati</taxon>
        <taxon>Actinomycetota</taxon>
        <taxon>Actinomycetes</taxon>
        <taxon>Streptosporangiales</taxon>
        <taxon>Nocardiopsidaceae</taxon>
        <taxon>Nocardiopsis</taxon>
    </lineage>
</organism>
<dbReference type="Pfam" id="PF06262">
    <property type="entry name" value="Zincin_1"/>
    <property type="match status" value="1"/>
</dbReference>
<dbReference type="EMBL" id="JAQFWP010000003">
    <property type="protein sequence ID" value="MDA2803458.1"/>
    <property type="molecule type" value="Genomic_DNA"/>
</dbReference>
<comment type="caution">
    <text evidence="1">The sequence shown here is derived from an EMBL/GenBank/DDBJ whole genome shotgun (WGS) entry which is preliminary data.</text>
</comment>
<keyword evidence="2" id="KW-1185">Reference proteome</keyword>